<dbReference type="CDD" id="cd01347">
    <property type="entry name" value="ligand_gated_channel"/>
    <property type="match status" value="1"/>
</dbReference>
<dbReference type="Pfam" id="PF07715">
    <property type="entry name" value="Plug"/>
    <property type="match status" value="1"/>
</dbReference>
<dbReference type="GO" id="GO:0009279">
    <property type="term" value="C:cell outer membrane"/>
    <property type="evidence" value="ECO:0007669"/>
    <property type="project" value="UniProtKB-SubCell"/>
</dbReference>
<evidence type="ECO:0000256" key="3">
    <source>
        <dbReference type="ARBA" id="ARBA00022452"/>
    </source>
</evidence>
<keyword evidence="4 10" id="KW-0812">Transmembrane</keyword>
<dbReference type="Gene3D" id="2.40.170.20">
    <property type="entry name" value="TonB-dependent receptor, beta-barrel domain"/>
    <property type="match status" value="1"/>
</dbReference>
<dbReference type="GO" id="GO:0006811">
    <property type="term" value="P:monoatomic ion transport"/>
    <property type="evidence" value="ECO:0007669"/>
    <property type="project" value="UniProtKB-KW"/>
</dbReference>
<keyword evidence="8 10" id="KW-0472">Membrane</keyword>
<comment type="subcellular location">
    <subcellularLocation>
        <location evidence="1 10">Cell outer membrane</location>
        <topology evidence="1 10">Multi-pass membrane protein</topology>
    </subcellularLocation>
</comment>
<keyword evidence="5 12" id="KW-0732">Signal</keyword>
<feature type="domain" description="TonB-dependent receptor plug" evidence="14">
    <location>
        <begin position="48"/>
        <end position="154"/>
    </location>
</feature>
<evidence type="ECO:0000313" key="15">
    <source>
        <dbReference type="EMBL" id="MBD3869077.1"/>
    </source>
</evidence>
<dbReference type="InterPro" id="IPR036942">
    <property type="entry name" value="Beta-barrel_TonB_sf"/>
</dbReference>
<keyword evidence="15" id="KW-0675">Receptor</keyword>
<evidence type="ECO:0000256" key="1">
    <source>
        <dbReference type="ARBA" id="ARBA00004571"/>
    </source>
</evidence>
<accession>A0A8J6Y2H5</accession>
<feature type="domain" description="TonB-dependent receptor-like beta-barrel" evidence="13">
    <location>
        <begin position="320"/>
        <end position="614"/>
    </location>
</feature>
<evidence type="ECO:0000256" key="9">
    <source>
        <dbReference type="ARBA" id="ARBA00023237"/>
    </source>
</evidence>
<dbReference type="InterPro" id="IPR037066">
    <property type="entry name" value="Plug_dom_sf"/>
</dbReference>
<evidence type="ECO:0000256" key="12">
    <source>
        <dbReference type="SAM" id="SignalP"/>
    </source>
</evidence>
<dbReference type="Gene3D" id="2.170.130.10">
    <property type="entry name" value="TonB-dependent receptor, plug domain"/>
    <property type="match status" value="1"/>
</dbReference>
<dbReference type="Proteomes" id="UP000648239">
    <property type="component" value="Unassembled WGS sequence"/>
</dbReference>
<dbReference type="AlphaFoldDB" id="A0A8J6Y2H5"/>
<feature type="chain" id="PRO_5035219386" evidence="12">
    <location>
        <begin position="24"/>
        <end position="640"/>
    </location>
</feature>
<dbReference type="InterPro" id="IPR000531">
    <property type="entry name" value="Beta-barrel_TonB"/>
</dbReference>
<evidence type="ECO:0000256" key="6">
    <source>
        <dbReference type="ARBA" id="ARBA00023065"/>
    </source>
</evidence>
<dbReference type="InterPro" id="IPR012910">
    <property type="entry name" value="Plug_dom"/>
</dbReference>
<keyword evidence="2 10" id="KW-0813">Transport</keyword>
<dbReference type="PROSITE" id="PS52016">
    <property type="entry name" value="TONB_DEPENDENT_REC_3"/>
    <property type="match status" value="1"/>
</dbReference>
<dbReference type="GO" id="GO:0015889">
    <property type="term" value="P:cobalamin transport"/>
    <property type="evidence" value="ECO:0007669"/>
    <property type="project" value="TreeGrafter"/>
</dbReference>
<evidence type="ECO:0000256" key="4">
    <source>
        <dbReference type="ARBA" id="ARBA00022692"/>
    </source>
</evidence>
<evidence type="ECO:0000259" key="13">
    <source>
        <dbReference type="Pfam" id="PF00593"/>
    </source>
</evidence>
<dbReference type="PANTHER" id="PTHR30069">
    <property type="entry name" value="TONB-DEPENDENT OUTER MEMBRANE RECEPTOR"/>
    <property type="match status" value="1"/>
</dbReference>
<keyword evidence="7 11" id="KW-0798">TonB box</keyword>
<dbReference type="Pfam" id="PF00593">
    <property type="entry name" value="TonB_dep_Rec_b-barrel"/>
    <property type="match status" value="1"/>
</dbReference>
<protein>
    <submittedName>
        <fullName evidence="15">TonB-dependent receptor</fullName>
    </submittedName>
</protein>
<keyword evidence="9 10" id="KW-0998">Cell outer membrane</keyword>
<proteinExistence type="inferred from homology"/>
<name>A0A8J6Y2H5_9BACT</name>
<organism evidence="15 16">
    <name type="scientific">Candidatus Polarisedimenticola svalbardensis</name>
    <dbReference type="NCBI Taxonomy" id="2886004"/>
    <lineage>
        <taxon>Bacteria</taxon>
        <taxon>Pseudomonadati</taxon>
        <taxon>Acidobacteriota</taxon>
        <taxon>Candidatus Polarisedimenticolia</taxon>
        <taxon>Candidatus Polarisedimenticolales</taxon>
        <taxon>Candidatus Polarisedimenticolaceae</taxon>
        <taxon>Candidatus Polarisedimenticola</taxon>
    </lineage>
</organism>
<dbReference type="SUPFAM" id="SSF56935">
    <property type="entry name" value="Porins"/>
    <property type="match status" value="1"/>
</dbReference>
<keyword evidence="3 10" id="KW-1134">Transmembrane beta strand</keyword>
<evidence type="ECO:0000256" key="8">
    <source>
        <dbReference type="ARBA" id="ARBA00023136"/>
    </source>
</evidence>
<evidence type="ECO:0000256" key="10">
    <source>
        <dbReference type="PROSITE-ProRule" id="PRU01360"/>
    </source>
</evidence>
<evidence type="ECO:0000256" key="2">
    <source>
        <dbReference type="ARBA" id="ARBA00022448"/>
    </source>
</evidence>
<evidence type="ECO:0000256" key="5">
    <source>
        <dbReference type="ARBA" id="ARBA00022729"/>
    </source>
</evidence>
<dbReference type="PANTHER" id="PTHR30069:SF53">
    <property type="entry name" value="COLICIN I RECEPTOR-RELATED"/>
    <property type="match status" value="1"/>
</dbReference>
<comment type="similarity">
    <text evidence="10 11">Belongs to the TonB-dependent receptor family.</text>
</comment>
<evidence type="ECO:0000256" key="7">
    <source>
        <dbReference type="ARBA" id="ARBA00023077"/>
    </source>
</evidence>
<evidence type="ECO:0000313" key="16">
    <source>
        <dbReference type="Proteomes" id="UP000648239"/>
    </source>
</evidence>
<dbReference type="EMBL" id="JACXWD010000058">
    <property type="protein sequence ID" value="MBD3869077.1"/>
    <property type="molecule type" value="Genomic_DNA"/>
</dbReference>
<comment type="caution">
    <text evidence="15">The sequence shown here is derived from an EMBL/GenBank/DDBJ whole genome shotgun (WGS) entry which is preliminary data.</text>
</comment>
<dbReference type="InterPro" id="IPR039426">
    <property type="entry name" value="TonB-dep_rcpt-like"/>
</dbReference>
<reference evidence="15 16" key="1">
    <citation type="submission" date="2020-08" db="EMBL/GenBank/DDBJ databases">
        <title>Acidobacteriota in marine sediments use diverse sulfur dissimilation pathways.</title>
        <authorList>
            <person name="Wasmund K."/>
        </authorList>
    </citation>
    <scope>NUCLEOTIDE SEQUENCE [LARGE SCALE GENOMIC DNA]</scope>
    <source>
        <strain evidence="15">MAG AM4</strain>
    </source>
</reference>
<gene>
    <name evidence="15" type="ORF">IFK94_13225</name>
</gene>
<feature type="signal peptide" evidence="12">
    <location>
        <begin position="1"/>
        <end position="23"/>
    </location>
</feature>
<keyword evidence="6" id="KW-0406">Ion transport</keyword>
<evidence type="ECO:0000256" key="11">
    <source>
        <dbReference type="RuleBase" id="RU003357"/>
    </source>
</evidence>
<sequence length="640" mass="69023">MNHRNSLLMFCIPILILCLPVHADDPLKTDHVEKVVVTAHRDEIPEDQVGSSITVITAEDLERAGKTMVLDALRSVPGLEVARNGGPGGTASVFMRGANAEHTLVLVDGVEVNDPIAPTRAFDFGNLAVNNIDRIEILRGPQSTLYGSDALVGVIHIITKKGGGELSGYLSAEGGSFSTTRATAGIHGGGDRTWYSIGITDLDTDGISAAADTAGNSEEDSYSNRSLSARLGHQAGKNLTLDLILTAAGTDTDLDNFGGAFGDDPNSIGTSEQFAARAEGRLTLLEGDWNQTFGIALTDYDRSFDNPVDAGHPVDLSSSSYRSRLVKLDWQNQLRVDENHNLVFGLEAEEEEGDSEYYSDGMFGPFTDLFSRQSARTTGLFLQDHMTMGDSLFATFGFRVDDHTRFGSEATFRGAFSWKAGDRGTRIKGSFGTGFKAPSLFQLYSSFGSTNLSPEESAGWDAGIEQRLADGKVILGATWFRNDFDNLIQFDGGSFTYANIARAETRGIEFTAAASPSDRIDLVFGYTWTDTEDRGSGEELLRRPGSKLSLAAHYQVTSGLGLNLDLVQVGARDDLDFASFPAARVELPDYTLLNLAAGWQASPRVRIHARIENVLDEEYQEVLGYGAPGLGAYAGVKLTL</sequence>
<evidence type="ECO:0000259" key="14">
    <source>
        <dbReference type="Pfam" id="PF07715"/>
    </source>
</evidence>